<dbReference type="GeneID" id="90610534"/>
<sequence>MLFRNKQARLSRRRLLRGLSQGSAVGMSLPWLHAMAGESPDDTPPVVDENGRVKPLDRPPVRTAFLFMPNGVNPPNWTPPEIAESDQFELTPMLQPLADVREEVVLLENLHHPNVNMRNGHWPKVPAFLSGGFVLRTSGRDMDTGSMSADQFIASKIGSHTPLPSLELGVDSAYTGVDNVGGGFTRIYGSHIAWRDRHTPLPNEIVPQLAFDRLFRGGAASPPVSGLNLHDPQVAKSLQRDTTSVLDVVLEDARGLSRQLGSEDRAKLDEYLQSVRSVEQRIEASMKPQRRWINEGKIDVPRPGPGLPEQHIEHVRLMMDIMILAFWTDSTRVATFMMGNAQTGRNFSFIDGVKSSFHGISHHRNEPDRIAEYERIGTWHIEQYAYLIDRMRSLKEGDSTLLDNSMVMFGSTIRDGNKHDIENLPLLLAGRGGGAIRTGRRLVAPEKSRLCNLYVSMFNAMGIEAEQFGTSDGKVDLVA</sequence>
<gene>
    <name evidence="1" type="ORF">CEE69_21380</name>
</gene>
<evidence type="ECO:0000313" key="2">
    <source>
        <dbReference type="Proteomes" id="UP000225740"/>
    </source>
</evidence>
<dbReference type="InterPro" id="IPR006311">
    <property type="entry name" value="TAT_signal"/>
</dbReference>
<comment type="caution">
    <text evidence="1">The sequence shown here is derived from an EMBL/GenBank/DDBJ whole genome shotgun (WGS) entry which is preliminary data.</text>
</comment>
<proteinExistence type="predicted"/>
<dbReference type="OrthoDB" id="9146593at2"/>
<name>A0A2G1W2M6_9BACT</name>
<dbReference type="AlphaFoldDB" id="A0A2G1W2M6"/>
<dbReference type="EMBL" id="NIZW01000018">
    <property type="protein sequence ID" value="PHQ33284.1"/>
    <property type="molecule type" value="Genomic_DNA"/>
</dbReference>
<reference evidence="1 2" key="1">
    <citation type="submission" date="2017-06" db="EMBL/GenBank/DDBJ databases">
        <title>Description of Rhodopirellula bahusiensis sp. nov.</title>
        <authorList>
            <person name="Kizina J."/>
            <person name="Harder J."/>
        </authorList>
    </citation>
    <scope>NUCLEOTIDE SEQUENCE [LARGE SCALE GENOMIC DNA]</scope>
    <source>
        <strain evidence="1 2">SWK21</strain>
    </source>
</reference>
<keyword evidence="2" id="KW-1185">Reference proteome</keyword>
<organism evidence="1 2">
    <name type="scientific">Rhodopirellula bahusiensis</name>
    <dbReference type="NCBI Taxonomy" id="2014065"/>
    <lineage>
        <taxon>Bacteria</taxon>
        <taxon>Pseudomonadati</taxon>
        <taxon>Planctomycetota</taxon>
        <taxon>Planctomycetia</taxon>
        <taxon>Pirellulales</taxon>
        <taxon>Pirellulaceae</taxon>
        <taxon>Rhodopirellula</taxon>
    </lineage>
</organism>
<dbReference type="Pfam" id="PF07586">
    <property type="entry name" value="HXXSHH"/>
    <property type="match status" value="1"/>
</dbReference>
<dbReference type="Proteomes" id="UP000225740">
    <property type="component" value="Unassembled WGS sequence"/>
</dbReference>
<dbReference type="RefSeq" id="WP_099262679.1">
    <property type="nucleotide sequence ID" value="NZ_NIZW01000018.1"/>
</dbReference>
<accession>A0A2G1W2M6</accession>
<dbReference type="InterPro" id="IPR011447">
    <property type="entry name" value="DUF1552"/>
</dbReference>
<evidence type="ECO:0008006" key="3">
    <source>
        <dbReference type="Google" id="ProtNLM"/>
    </source>
</evidence>
<dbReference type="PROSITE" id="PS51318">
    <property type="entry name" value="TAT"/>
    <property type="match status" value="1"/>
</dbReference>
<protein>
    <recommendedName>
        <fullName evidence="3">Secreted protein containing DUF1552</fullName>
    </recommendedName>
</protein>
<evidence type="ECO:0000313" key="1">
    <source>
        <dbReference type="EMBL" id="PHQ33284.1"/>
    </source>
</evidence>